<feature type="non-terminal residue" evidence="2">
    <location>
        <position position="1"/>
    </location>
</feature>
<proteinExistence type="predicted"/>
<evidence type="ECO:0000313" key="2">
    <source>
        <dbReference type="EMBL" id="CAA9489457.1"/>
    </source>
</evidence>
<feature type="region of interest" description="Disordered" evidence="1">
    <location>
        <begin position="1"/>
        <end position="36"/>
    </location>
</feature>
<dbReference type="AlphaFoldDB" id="A0A6J4S505"/>
<sequence length="36" mass="3788">GPGRDRPGVRARGRPRGRVGVRRGADQPDLPAPTAL</sequence>
<organism evidence="2">
    <name type="scientific">uncultured Solirubrobacteraceae bacterium</name>
    <dbReference type="NCBI Taxonomy" id="1162706"/>
    <lineage>
        <taxon>Bacteria</taxon>
        <taxon>Bacillati</taxon>
        <taxon>Actinomycetota</taxon>
        <taxon>Thermoleophilia</taxon>
        <taxon>Solirubrobacterales</taxon>
        <taxon>Solirubrobacteraceae</taxon>
        <taxon>environmental samples</taxon>
    </lineage>
</organism>
<accession>A0A6J4S505</accession>
<dbReference type="EMBL" id="CADCVS010000188">
    <property type="protein sequence ID" value="CAA9489457.1"/>
    <property type="molecule type" value="Genomic_DNA"/>
</dbReference>
<gene>
    <name evidence="2" type="ORF">AVDCRST_MAG30-1279</name>
</gene>
<feature type="compositionally biased region" description="Basic residues" evidence="1">
    <location>
        <begin position="9"/>
        <end position="21"/>
    </location>
</feature>
<protein>
    <submittedName>
        <fullName evidence="2">Uncharacterized protein</fullName>
    </submittedName>
</protein>
<name>A0A6J4S505_9ACTN</name>
<reference evidence="2" key="1">
    <citation type="submission" date="2020-02" db="EMBL/GenBank/DDBJ databases">
        <authorList>
            <person name="Meier V. D."/>
        </authorList>
    </citation>
    <scope>NUCLEOTIDE SEQUENCE</scope>
    <source>
        <strain evidence="2">AVDCRST_MAG30</strain>
    </source>
</reference>
<feature type="non-terminal residue" evidence="2">
    <location>
        <position position="36"/>
    </location>
</feature>
<evidence type="ECO:0000256" key="1">
    <source>
        <dbReference type="SAM" id="MobiDB-lite"/>
    </source>
</evidence>